<keyword evidence="2" id="KW-1185">Reference proteome</keyword>
<evidence type="ECO:0000313" key="2">
    <source>
        <dbReference type="Proteomes" id="UP000250235"/>
    </source>
</evidence>
<reference evidence="1 2" key="1">
    <citation type="journal article" date="2015" name="Proc. Natl. Acad. Sci. U.S.A.">
        <title>The resurrection genome of Boea hygrometrica: A blueprint for survival of dehydration.</title>
        <authorList>
            <person name="Xiao L."/>
            <person name="Yang G."/>
            <person name="Zhang L."/>
            <person name="Yang X."/>
            <person name="Zhao S."/>
            <person name="Ji Z."/>
            <person name="Zhou Q."/>
            <person name="Hu M."/>
            <person name="Wang Y."/>
            <person name="Chen M."/>
            <person name="Xu Y."/>
            <person name="Jin H."/>
            <person name="Xiao X."/>
            <person name="Hu G."/>
            <person name="Bao F."/>
            <person name="Hu Y."/>
            <person name="Wan P."/>
            <person name="Li L."/>
            <person name="Deng X."/>
            <person name="Kuang T."/>
            <person name="Xiang C."/>
            <person name="Zhu J.K."/>
            <person name="Oliver M.J."/>
            <person name="He Y."/>
        </authorList>
    </citation>
    <scope>NUCLEOTIDE SEQUENCE [LARGE SCALE GENOMIC DNA]</scope>
    <source>
        <strain evidence="2">cv. XS01</strain>
    </source>
</reference>
<accession>A0A2Z7C0T3</accession>
<protein>
    <submittedName>
        <fullName evidence="1">5'-3' exoribonuclease 3-like</fullName>
    </submittedName>
</protein>
<name>A0A2Z7C0T3_9LAMI</name>
<proteinExistence type="predicted"/>
<sequence>MMHDSIESVNHYNQFKAQLNQHKRYGKGYVAPESYSQSWLRNRLRKTGVSSRVSKNHRYQSKATQLAINNHSGHNASQHVSISDNNMHYTAQRKHKGLQQLRHAQQDYDNSAHNHNMFTCLSQSCKYKLRFVPCADLTTIPQHSSQLKAEHSHCDTKVSANNSELAAHGKTTIELTTLLYDFLSPASSRLQTAEDTQNIPKLNSAYANTTNSPSCSLLRCYPQKSLRLSTKLAILDQHRAFNSVHDLQNSMRYDSSAYTTQLSICRPALVALIQNSSQSSG</sequence>
<gene>
    <name evidence="1" type="ORF">F511_40473</name>
</gene>
<dbReference type="Proteomes" id="UP000250235">
    <property type="component" value="Unassembled WGS sequence"/>
</dbReference>
<organism evidence="1 2">
    <name type="scientific">Dorcoceras hygrometricum</name>
    <dbReference type="NCBI Taxonomy" id="472368"/>
    <lineage>
        <taxon>Eukaryota</taxon>
        <taxon>Viridiplantae</taxon>
        <taxon>Streptophyta</taxon>
        <taxon>Embryophyta</taxon>
        <taxon>Tracheophyta</taxon>
        <taxon>Spermatophyta</taxon>
        <taxon>Magnoliopsida</taxon>
        <taxon>eudicotyledons</taxon>
        <taxon>Gunneridae</taxon>
        <taxon>Pentapetalae</taxon>
        <taxon>asterids</taxon>
        <taxon>lamiids</taxon>
        <taxon>Lamiales</taxon>
        <taxon>Gesneriaceae</taxon>
        <taxon>Didymocarpoideae</taxon>
        <taxon>Trichosporeae</taxon>
        <taxon>Loxocarpinae</taxon>
        <taxon>Dorcoceras</taxon>
    </lineage>
</organism>
<dbReference type="AlphaFoldDB" id="A0A2Z7C0T3"/>
<evidence type="ECO:0000313" key="1">
    <source>
        <dbReference type="EMBL" id="KZV40146.1"/>
    </source>
</evidence>
<dbReference type="EMBL" id="KV000524">
    <property type="protein sequence ID" value="KZV40146.1"/>
    <property type="molecule type" value="Genomic_DNA"/>
</dbReference>